<dbReference type="RefSeq" id="WP_092729486.1">
    <property type="nucleotide sequence ID" value="NZ_FMXE01000009.1"/>
</dbReference>
<gene>
    <name evidence="2" type="ORF">SAMN03080617_01669</name>
</gene>
<reference evidence="3" key="1">
    <citation type="submission" date="2016-10" db="EMBL/GenBank/DDBJ databases">
        <authorList>
            <person name="Varghese N."/>
            <person name="Submissions S."/>
        </authorList>
    </citation>
    <scope>NUCLEOTIDE SEQUENCE [LARGE SCALE GENOMIC DNA]</scope>
    <source>
        <strain evidence="3">DSM 22703</strain>
    </source>
</reference>
<feature type="transmembrane region" description="Helical" evidence="1">
    <location>
        <begin position="12"/>
        <end position="38"/>
    </location>
</feature>
<dbReference type="InterPro" id="IPR011990">
    <property type="entry name" value="TPR-like_helical_dom_sf"/>
</dbReference>
<dbReference type="EMBL" id="FMXE01000009">
    <property type="protein sequence ID" value="SDA67565.1"/>
    <property type="molecule type" value="Genomic_DNA"/>
</dbReference>
<protein>
    <recommendedName>
        <fullName evidence="4">Tetratricopeptide repeat-containing protein</fullName>
    </recommendedName>
</protein>
<keyword evidence="1" id="KW-0812">Transmembrane</keyword>
<keyword evidence="3" id="KW-1185">Reference proteome</keyword>
<feature type="transmembrane region" description="Helical" evidence="1">
    <location>
        <begin position="205"/>
        <end position="229"/>
    </location>
</feature>
<sequence length="921" mass="103009">MLNKTSLPSSFAKISALLLLVTGGFFAVYSFIFGSAYYPNIVPAAFLDAVAIPLDWVNLGTLSFPIQVDNFLVFQEFHSLPPGFTLTESYLYGGIIFLISVSVLALFSTFKKVPFLLAGAAWIILLTLANSNGLNIGSPSSNTPLIVLISGTILPVIYFHVWRTNTTFGLRWVILFLSSGAAIFALIRLSPIANPALYLSEQSLVIGLGMAIAWIFWQGHGVVSGIYLLLARANRNVSMKISIQILGISGLYLLTLVFLLLDLKGDANLPFPTFSPLFLIFPIGILGWISTSAKIDQVPEIAAFPAFLKALFLLGFGVTFWVIWKLEISGNQAAEEFLKHLIVYSQFGFSLFFMVYILSNFLSVMDSGKSVDKILFKPYSLPYYHLRIGGLISILVVTIYMDAVLAPQVNSLTTSILGDYYYQTGQKLEASILYENSWAAFRKNQKAKNATAQLLFDLNQPTLAKQHLDQSFSEAPQVDNIILQSSRMIRENKPFEAVYYLENGLRRFPENPFLINNLALLYVKIQKPEEALKLLSSHGSDNPILSSNLIALQSKLQKDGQDTQLGNELIFKINRTASNNLQGIVNPTSDLRRLREQLEKETSPMLLNAGLRNLFSLKNFSSTAEELVWLDSVSRQENMLEYLMQVQETASIRSLAAGRVNESVKNLNGLAFRNPGDAGYYLNLTAGILAQNLDFEKASKDLIVAEEKGFKAFRPHHLIILQLGGFEAKAAEFKEKFQIPGQSTADEFQIILSKFNQSIPDKLFDQWKGISSTEWKGTFAFLLLERKAHGLTKFQLNELGNFLKGKVENEDKLAAFLQNPDWTNQASLLSFTEFLQVGDELNSNPYKTPLILCAADRLKDPLDQYELLNSATEFNKDPMLWIRKVQAAKRIGLDNYATSAFQEMSSWLTWDEIELLQGTNY</sequence>
<name>A0A1G5XDD2_9BACT</name>
<feature type="transmembrane region" description="Helical" evidence="1">
    <location>
        <begin position="114"/>
        <end position="131"/>
    </location>
</feature>
<evidence type="ECO:0000256" key="1">
    <source>
        <dbReference type="SAM" id="Phobius"/>
    </source>
</evidence>
<dbReference type="STRING" id="279824.SAMN03080617_01669"/>
<dbReference type="SUPFAM" id="SSF48452">
    <property type="entry name" value="TPR-like"/>
    <property type="match status" value="1"/>
</dbReference>
<feature type="transmembrane region" description="Helical" evidence="1">
    <location>
        <begin position="241"/>
        <end position="261"/>
    </location>
</feature>
<accession>A0A1G5XDD2</accession>
<feature type="transmembrane region" description="Helical" evidence="1">
    <location>
        <begin position="386"/>
        <end position="406"/>
    </location>
</feature>
<dbReference type="AlphaFoldDB" id="A0A1G5XDD2"/>
<feature type="transmembrane region" description="Helical" evidence="1">
    <location>
        <begin position="301"/>
        <end position="324"/>
    </location>
</feature>
<dbReference type="Proteomes" id="UP000198756">
    <property type="component" value="Unassembled WGS sequence"/>
</dbReference>
<feature type="transmembrane region" description="Helical" evidence="1">
    <location>
        <begin position="89"/>
        <end position="107"/>
    </location>
</feature>
<evidence type="ECO:0008006" key="4">
    <source>
        <dbReference type="Google" id="ProtNLM"/>
    </source>
</evidence>
<evidence type="ECO:0000313" key="2">
    <source>
        <dbReference type="EMBL" id="SDA67565.1"/>
    </source>
</evidence>
<feature type="transmembrane region" description="Helical" evidence="1">
    <location>
        <begin position="173"/>
        <end position="193"/>
    </location>
</feature>
<proteinExistence type="predicted"/>
<dbReference type="OrthoDB" id="973593at2"/>
<organism evidence="2 3">
    <name type="scientific">Algoriphagus alkaliphilus</name>
    <dbReference type="NCBI Taxonomy" id="279824"/>
    <lineage>
        <taxon>Bacteria</taxon>
        <taxon>Pseudomonadati</taxon>
        <taxon>Bacteroidota</taxon>
        <taxon>Cytophagia</taxon>
        <taxon>Cytophagales</taxon>
        <taxon>Cyclobacteriaceae</taxon>
        <taxon>Algoriphagus</taxon>
    </lineage>
</organism>
<keyword evidence="1" id="KW-0472">Membrane</keyword>
<feature type="transmembrane region" description="Helical" evidence="1">
    <location>
        <begin position="143"/>
        <end position="161"/>
    </location>
</feature>
<feature type="transmembrane region" description="Helical" evidence="1">
    <location>
        <begin position="273"/>
        <end position="289"/>
    </location>
</feature>
<dbReference type="Gene3D" id="1.25.40.10">
    <property type="entry name" value="Tetratricopeptide repeat domain"/>
    <property type="match status" value="1"/>
</dbReference>
<feature type="transmembrane region" description="Helical" evidence="1">
    <location>
        <begin position="344"/>
        <end position="365"/>
    </location>
</feature>
<keyword evidence="1" id="KW-1133">Transmembrane helix</keyword>
<evidence type="ECO:0000313" key="3">
    <source>
        <dbReference type="Proteomes" id="UP000198756"/>
    </source>
</evidence>